<dbReference type="InterPro" id="IPR036869">
    <property type="entry name" value="J_dom_sf"/>
</dbReference>
<evidence type="ECO:0000313" key="5">
    <source>
        <dbReference type="Proteomes" id="UP001320420"/>
    </source>
</evidence>
<evidence type="ECO:0000313" key="4">
    <source>
        <dbReference type="EMBL" id="KAK7743388.1"/>
    </source>
</evidence>
<keyword evidence="2" id="KW-1133">Transmembrane helix</keyword>
<comment type="caution">
    <text evidence="4">The sequence shown here is derived from an EMBL/GenBank/DDBJ whole genome shotgun (WGS) entry which is preliminary data.</text>
</comment>
<organism evidence="4 5">
    <name type="scientific">Diatrype stigma</name>
    <dbReference type="NCBI Taxonomy" id="117547"/>
    <lineage>
        <taxon>Eukaryota</taxon>
        <taxon>Fungi</taxon>
        <taxon>Dikarya</taxon>
        <taxon>Ascomycota</taxon>
        <taxon>Pezizomycotina</taxon>
        <taxon>Sordariomycetes</taxon>
        <taxon>Xylariomycetidae</taxon>
        <taxon>Xylariales</taxon>
        <taxon>Diatrypaceae</taxon>
        <taxon>Diatrype</taxon>
    </lineage>
</organism>
<evidence type="ECO:0000256" key="1">
    <source>
        <dbReference type="SAM" id="MobiDB-lite"/>
    </source>
</evidence>
<name>A0AAN9YG14_9PEZI</name>
<dbReference type="CDD" id="cd06257">
    <property type="entry name" value="DnaJ"/>
    <property type="match status" value="1"/>
</dbReference>
<dbReference type="InterPro" id="IPR001623">
    <property type="entry name" value="DnaJ_domain"/>
</dbReference>
<feature type="transmembrane region" description="Helical" evidence="2">
    <location>
        <begin position="29"/>
        <end position="57"/>
    </location>
</feature>
<proteinExistence type="predicted"/>
<keyword evidence="2" id="KW-0812">Transmembrane</keyword>
<sequence>MDTDRPRPAGRRRAQPIRNEWRRPKAPCLWIWIVGLLVIAVAARVALSLFLISGIVFKIPTSASPERPLTHYEVLNITLDAAETDRQIQSAYRRQLKTIHPDKVRGGGDETTTGRLVRLQTARDVLKPHTRSRCAYDYWDMRLLSAEQFRTCTTRAQARMDQERRETRERRRAEEREAREEEEKEKARRENPPRFGDVVGGCTVVDFFAEARARAKAWAADHADRAAKALGATPPVRRFVVQNKWWIGLGGLGSAALLAAAWVLGS</sequence>
<dbReference type="EMBL" id="JAKJXP020000136">
    <property type="protein sequence ID" value="KAK7743388.1"/>
    <property type="molecule type" value="Genomic_DNA"/>
</dbReference>
<keyword evidence="5" id="KW-1185">Reference proteome</keyword>
<dbReference type="AlphaFoldDB" id="A0AAN9YG14"/>
<keyword evidence="2" id="KW-0472">Membrane</keyword>
<dbReference type="SUPFAM" id="SSF46565">
    <property type="entry name" value="Chaperone J-domain"/>
    <property type="match status" value="1"/>
</dbReference>
<protein>
    <recommendedName>
        <fullName evidence="3">J domain-containing protein</fullName>
    </recommendedName>
</protein>
<dbReference type="Pfam" id="PF00226">
    <property type="entry name" value="DnaJ"/>
    <property type="match status" value="1"/>
</dbReference>
<feature type="region of interest" description="Disordered" evidence="1">
    <location>
        <begin position="157"/>
        <end position="194"/>
    </location>
</feature>
<evidence type="ECO:0000256" key="2">
    <source>
        <dbReference type="SAM" id="Phobius"/>
    </source>
</evidence>
<dbReference type="Proteomes" id="UP001320420">
    <property type="component" value="Unassembled WGS sequence"/>
</dbReference>
<evidence type="ECO:0000259" key="3">
    <source>
        <dbReference type="PROSITE" id="PS50076"/>
    </source>
</evidence>
<accession>A0AAN9YG14</accession>
<feature type="compositionally biased region" description="Basic and acidic residues" evidence="1">
    <location>
        <begin position="158"/>
        <end position="192"/>
    </location>
</feature>
<feature type="domain" description="J" evidence="3">
    <location>
        <begin position="70"/>
        <end position="140"/>
    </location>
</feature>
<dbReference type="Gene3D" id="1.10.287.110">
    <property type="entry name" value="DnaJ domain"/>
    <property type="match status" value="1"/>
</dbReference>
<gene>
    <name evidence="4" type="ORF">SLS62_010581</name>
</gene>
<dbReference type="SMART" id="SM00271">
    <property type="entry name" value="DnaJ"/>
    <property type="match status" value="1"/>
</dbReference>
<reference evidence="4 5" key="1">
    <citation type="submission" date="2024-02" db="EMBL/GenBank/DDBJ databases">
        <title>De novo assembly and annotation of 12 fungi associated with fruit tree decline syndrome in Ontario, Canada.</title>
        <authorList>
            <person name="Sulman M."/>
            <person name="Ellouze W."/>
            <person name="Ilyukhin E."/>
        </authorList>
    </citation>
    <scope>NUCLEOTIDE SEQUENCE [LARGE SCALE GENOMIC DNA]</scope>
    <source>
        <strain evidence="4 5">M11/M66-122</strain>
    </source>
</reference>
<feature type="transmembrane region" description="Helical" evidence="2">
    <location>
        <begin position="245"/>
        <end position="264"/>
    </location>
</feature>
<dbReference type="PROSITE" id="PS50076">
    <property type="entry name" value="DNAJ_2"/>
    <property type="match status" value="1"/>
</dbReference>